<proteinExistence type="predicted"/>
<accession>A0A917GVC3</accession>
<comment type="caution">
    <text evidence="1">The sequence shown here is derived from an EMBL/GenBank/DDBJ whole genome shotgun (WGS) entry which is preliminary data.</text>
</comment>
<organism evidence="1 2">
    <name type="scientific">Paenibacillus radicis</name>
    <name type="common">ex Gao et al. 2016</name>
    <dbReference type="NCBI Taxonomy" id="1737354"/>
    <lineage>
        <taxon>Bacteria</taxon>
        <taxon>Bacillati</taxon>
        <taxon>Bacillota</taxon>
        <taxon>Bacilli</taxon>
        <taxon>Bacillales</taxon>
        <taxon>Paenibacillaceae</taxon>
        <taxon>Paenibacillus</taxon>
    </lineage>
</organism>
<keyword evidence="2" id="KW-1185">Reference proteome</keyword>
<gene>
    <name evidence="1" type="ORF">GCM10010918_09010</name>
</gene>
<dbReference type="AlphaFoldDB" id="A0A917GVC3"/>
<dbReference type="EMBL" id="BMHY01000001">
    <property type="protein sequence ID" value="GGG58138.1"/>
    <property type="molecule type" value="Genomic_DNA"/>
</dbReference>
<evidence type="ECO:0000313" key="2">
    <source>
        <dbReference type="Proteomes" id="UP000600247"/>
    </source>
</evidence>
<protein>
    <submittedName>
        <fullName evidence="1">Uncharacterized protein</fullName>
    </submittedName>
</protein>
<evidence type="ECO:0000313" key="1">
    <source>
        <dbReference type="EMBL" id="GGG58138.1"/>
    </source>
</evidence>
<name>A0A917GVC3_9BACL</name>
<sequence>MCVQRWVVYLGLQALLAHKDLKVHKARKARKVHKVYVLHVRRDHRVLQVLPVKLAHKDLKVHKARKDLKVLLQSLHLPFCAALWIKLLQQHQLQAGKAGRLPLIIL</sequence>
<reference evidence="1 2" key="1">
    <citation type="journal article" date="2014" name="Int. J. Syst. Evol. Microbiol.">
        <title>Complete genome sequence of Corynebacterium casei LMG S-19264T (=DSM 44701T), isolated from a smear-ripened cheese.</title>
        <authorList>
            <consortium name="US DOE Joint Genome Institute (JGI-PGF)"/>
            <person name="Walter F."/>
            <person name="Albersmeier A."/>
            <person name="Kalinowski J."/>
            <person name="Ruckert C."/>
        </authorList>
    </citation>
    <scope>NUCLEOTIDE SEQUENCE [LARGE SCALE GENOMIC DNA]</scope>
    <source>
        <strain evidence="1 2">CGMCC 1.15286</strain>
    </source>
</reference>
<dbReference type="Proteomes" id="UP000600247">
    <property type="component" value="Unassembled WGS sequence"/>
</dbReference>